<dbReference type="SUPFAM" id="SSF141086">
    <property type="entry name" value="Agglutinin HPA-like"/>
    <property type="match status" value="1"/>
</dbReference>
<organism evidence="3 4">
    <name type="scientific">Candidula unifasciata</name>
    <dbReference type="NCBI Taxonomy" id="100452"/>
    <lineage>
        <taxon>Eukaryota</taxon>
        <taxon>Metazoa</taxon>
        <taxon>Spiralia</taxon>
        <taxon>Lophotrochozoa</taxon>
        <taxon>Mollusca</taxon>
        <taxon>Gastropoda</taxon>
        <taxon>Heterobranchia</taxon>
        <taxon>Euthyneura</taxon>
        <taxon>Panpulmonata</taxon>
        <taxon>Eupulmonata</taxon>
        <taxon>Stylommatophora</taxon>
        <taxon>Helicina</taxon>
        <taxon>Helicoidea</taxon>
        <taxon>Geomitridae</taxon>
        <taxon>Candidula</taxon>
    </lineage>
</organism>
<evidence type="ECO:0000313" key="4">
    <source>
        <dbReference type="Proteomes" id="UP000678393"/>
    </source>
</evidence>
<dbReference type="GO" id="GO:0070492">
    <property type="term" value="F:oligosaccharide binding"/>
    <property type="evidence" value="ECO:0007669"/>
    <property type="project" value="TreeGrafter"/>
</dbReference>
<dbReference type="OrthoDB" id="6105944at2759"/>
<keyword evidence="4" id="KW-1185">Reference proteome</keyword>
<dbReference type="GO" id="GO:0046871">
    <property type="term" value="F:N-acetylgalactosamine binding"/>
    <property type="evidence" value="ECO:0007669"/>
    <property type="project" value="TreeGrafter"/>
</dbReference>
<dbReference type="EMBL" id="CAJHNH020004779">
    <property type="protein sequence ID" value="CAG5131622.1"/>
    <property type="molecule type" value="Genomic_DNA"/>
</dbReference>
<dbReference type="GO" id="GO:0009986">
    <property type="term" value="C:cell surface"/>
    <property type="evidence" value="ECO:0007669"/>
    <property type="project" value="TreeGrafter"/>
</dbReference>
<sequence>MVSLDRLTMAHRCFPRLLLVLVALTTLCQGSKIVFTSTPTSVSDGLTKLLTLRCALQDDTNSTNTVSRLSTITIRKAEGAQQKEVAKVVSGQAAVAGAVAAGASVSSNISNTVGYLQVSWSNPGQPQAGAYNCEIVALEADGTNVKLKSIVEVQSTSQSLGDLTRLISKANDDIEALENKVSLLRPPHAEEGTVDCGSSTTWGANLQPREAVREVLFKVPYERVPQVVIAIAAFDDASHTRINIAIRDLTTTGFKIVCATWWDSYIYGVWVRWTSSVA</sequence>
<evidence type="ECO:0000259" key="2">
    <source>
        <dbReference type="Pfam" id="PF09458"/>
    </source>
</evidence>
<feature type="signal peptide" evidence="1">
    <location>
        <begin position="1"/>
        <end position="30"/>
    </location>
</feature>
<accession>A0A8S3ZUU9</accession>
<dbReference type="InterPro" id="IPR052487">
    <property type="entry name" value="Galactose-binding_lectin"/>
</dbReference>
<name>A0A8S3ZUU9_9EUPU</name>
<proteinExistence type="predicted"/>
<evidence type="ECO:0000313" key="3">
    <source>
        <dbReference type="EMBL" id="CAG5131622.1"/>
    </source>
</evidence>
<feature type="domain" description="H-type lectin" evidence="2">
    <location>
        <begin position="213"/>
        <end position="274"/>
    </location>
</feature>
<dbReference type="GO" id="GO:0098636">
    <property type="term" value="C:protein complex involved in cell adhesion"/>
    <property type="evidence" value="ECO:0007669"/>
    <property type="project" value="TreeGrafter"/>
</dbReference>
<keyword evidence="1" id="KW-0732">Signal</keyword>
<dbReference type="Pfam" id="PF09458">
    <property type="entry name" value="H_lectin"/>
    <property type="match status" value="1"/>
</dbReference>
<dbReference type="GO" id="GO:0045335">
    <property type="term" value="C:phagocytic vesicle"/>
    <property type="evidence" value="ECO:0007669"/>
    <property type="project" value="TreeGrafter"/>
</dbReference>
<protein>
    <recommendedName>
        <fullName evidence="2">H-type lectin domain-containing protein</fullName>
    </recommendedName>
</protein>
<dbReference type="InterPro" id="IPR037221">
    <property type="entry name" value="H-type_lectin_dom_sf"/>
</dbReference>
<dbReference type="GO" id="GO:0098609">
    <property type="term" value="P:cell-cell adhesion"/>
    <property type="evidence" value="ECO:0007669"/>
    <property type="project" value="TreeGrafter"/>
</dbReference>
<gene>
    <name evidence="3" type="ORF">CUNI_LOCUS17180</name>
</gene>
<feature type="chain" id="PRO_5035837810" description="H-type lectin domain-containing protein" evidence="1">
    <location>
        <begin position="31"/>
        <end position="278"/>
    </location>
</feature>
<dbReference type="AlphaFoldDB" id="A0A8S3ZUU9"/>
<comment type="caution">
    <text evidence="3">The sequence shown here is derived from an EMBL/GenBank/DDBJ whole genome shotgun (WGS) entry which is preliminary data.</text>
</comment>
<evidence type="ECO:0000256" key="1">
    <source>
        <dbReference type="SAM" id="SignalP"/>
    </source>
</evidence>
<reference evidence="3" key="1">
    <citation type="submission" date="2021-04" db="EMBL/GenBank/DDBJ databases">
        <authorList>
            <consortium name="Molecular Ecology Group"/>
        </authorList>
    </citation>
    <scope>NUCLEOTIDE SEQUENCE</scope>
</reference>
<dbReference type="Proteomes" id="UP000678393">
    <property type="component" value="Unassembled WGS sequence"/>
</dbReference>
<dbReference type="GO" id="GO:0030247">
    <property type="term" value="F:polysaccharide binding"/>
    <property type="evidence" value="ECO:0007669"/>
    <property type="project" value="TreeGrafter"/>
</dbReference>
<dbReference type="Gene3D" id="2.60.40.2080">
    <property type="match status" value="1"/>
</dbReference>
<dbReference type="InterPro" id="IPR019019">
    <property type="entry name" value="H-type_lectin_domain"/>
</dbReference>
<dbReference type="PANTHER" id="PTHR46938">
    <property type="entry name" value="DISCOIDIN-1 SUBUNIT A-RELATED-RELATED"/>
    <property type="match status" value="1"/>
</dbReference>